<evidence type="ECO:0000259" key="2">
    <source>
        <dbReference type="PROSITE" id="PS50878"/>
    </source>
</evidence>
<evidence type="ECO:0000313" key="3">
    <source>
        <dbReference type="EMBL" id="GAX62153.1"/>
    </source>
</evidence>
<dbReference type="PANTHER" id="PTHR34047">
    <property type="entry name" value="NUCLEAR INTRON MATURASE 1, MITOCHONDRIAL-RELATED"/>
    <property type="match status" value="1"/>
</dbReference>
<feature type="domain" description="Reverse transcriptase" evidence="2">
    <location>
        <begin position="55"/>
        <end position="281"/>
    </location>
</feature>
<dbReference type="Gene3D" id="3.30.70.270">
    <property type="match status" value="1"/>
</dbReference>
<dbReference type="InterPro" id="IPR051083">
    <property type="entry name" value="GrpII_Intron_Splice-Mob/Def"/>
</dbReference>
<gene>
    <name evidence="3" type="ORF">SCALIN_C28_0357</name>
</gene>
<comment type="caution">
    <text evidence="3">The sequence shown here is derived from an EMBL/GenBank/DDBJ whole genome shotgun (WGS) entry which is preliminary data.</text>
</comment>
<keyword evidence="3" id="KW-0695">RNA-directed DNA polymerase</keyword>
<evidence type="ECO:0000256" key="1">
    <source>
        <dbReference type="ARBA" id="ARBA00034120"/>
    </source>
</evidence>
<comment type="similarity">
    <text evidence="1">Belongs to the bacterial reverse transcriptase family.</text>
</comment>
<dbReference type="AlphaFoldDB" id="A0A286U1X4"/>
<reference evidence="4" key="1">
    <citation type="journal article" date="2017" name="Environ. Microbiol. Rep.">
        <title>Genetic Diversity of Marine Anaerobic Ammonium-Oxidizing Bacteria as Revealed by Genomic and Proteomic Analyses of 'Candidatus Scalindua japonica'.</title>
        <authorList>
            <person name="Oshiki M."/>
            <person name="Mizuto K."/>
            <person name="Kimura Z."/>
            <person name="Kindaichi T."/>
            <person name="Satoh H."/>
            <person name="Okabe S."/>
        </authorList>
    </citation>
    <scope>NUCLEOTIDE SEQUENCE [LARGE SCALE GENOMIC DNA]</scope>
    <source>
        <strain evidence="4">husup-a2</strain>
    </source>
</reference>
<dbReference type="GO" id="GO:0003964">
    <property type="term" value="F:RNA-directed DNA polymerase activity"/>
    <property type="evidence" value="ECO:0007669"/>
    <property type="project" value="UniProtKB-KW"/>
</dbReference>
<dbReference type="EMBL" id="BAOS01000028">
    <property type="protein sequence ID" value="GAX62153.1"/>
    <property type="molecule type" value="Genomic_DNA"/>
</dbReference>
<sequence length="319" mass="36863">MSAHRFNRTGNMFKEITRQTTLQSAFERVRGNRGCAGVDGVTVEKFDERIKRNIDTLRSELLMASYQPLPLLRILVDKGNGEARALSVPTVKDRVVQTAVLEITRPFFEAEFEQCSYAYRKGRSVKQAVYKISEYYADGYTWAVDADIDAFFDNVDHDVLIKKVKRIIKDKDIRRLITMWVKAEVWDGKSVETLKIGIPQGSAISPILANLFLDKFDEELLRNGHKLVRFSDDFVILSRNREEAVNALKLTDRILDRLSLELDEAEIVNFDDGFTFLGVTFIKSMTMVPFDKPKREKKILHYPRPLNLPIYFLKKNKGW</sequence>
<proteinExistence type="inferred from homology"/>
<dbReference type="PANTHER" id="PTHR34047:SF8">
    <property type="entry name" value="PROTEIN YKFC"/>
    <property type="match status" value="1"/>
</dbReference>
<keyword evidence="3" id="KW-0548">Nucleotidyltransferase</keyword>
<keyword evidence="3" id="KW-0808">Transferase</keyword>
<evidence type="ECO:0000313" key="4">
    <source>
        <dbReference type="Proteomes" id="UP000218542"/>
    </source>
</evidence>
<dbReference type="InterPro" id="IPR043502">
    <property type="entry name" value="DNA/RNA_pol_sf"/>
</dbReference>
<dbReference type="Pfam" id="PF00078">
    <property type="entry name" value="RVT_1"/>
    <property type="match status" value="1"/>
</dbReference>
<dbReference type="SUPFAM" id="SSF56672">
    <property type="entry name" value="DNA/RNA polymerases"/>
    <property type="match status" value="1"/>
</dbReference>
<protein>
    <submittedName>
        <fullName evidence="3">Retron-type reverse transcriptase</fullName>
    </submittedName>
</protein>
<keyword evidence="4" id="KW-1185">Reference proteome</keyword>
<dbReference type="InterPro" id="IPR000477">
    <property type="entry name" value="RT_dom"/>
</dbReference>
<dbReference type="CDD" id="cd01651">
    <property type="entry name" value="RT_G2_intron"/>
    <property type="match status" value="1"/>
</dbReference>
<organism evidence="3 4">
    <name type="scientific">Candidatus Scalindua japonica</name>
    <dbReference type="NCBI Taxonomy" id="1284222"/>
    <lineage>
        <taxon>Bacteria</taxon>
        <taxon>Pseudomonadati</taxon>
        <taxon>Planctomycetota</taxon>
        <taxon>Candidatus Brocadiia</taxon>
        <taxon>Candidatus Brocadiales</taxon>
        <taxon>Candidatus Scalinduaceae</taxon>
        <taxon>Candidatus Scalindua</taxon>
    </lineage>
</organism>
<accession>A0A286U1X4</accession>
<dbReference type="InterPro" id="IPR043128">
    <property type="entry name" value="Rev_trsase/Diguanyl_cyclase"/>
</dbReference>
<name>A0A286U1X4_9BACT</name>
<dbReference type="Proteomes" id="UP000218542">
    <property type="component" value="Unassembled WGS sequence"/>
</dbReference>
<dbReference type="PROSITE" id="PS50878">
    <property type="entry name" value="RT_POL"/>
    <property type="match status" value="1"/>
</dbReference>